<dbReference type="EC" id="3.5.1.2" evidence="3"/>
<evidence type="ECO:0000256" key="5">
    <source>
        <dbReference type="ARBA" id="ARBA00022801"/>
    </source>
</evidence>
<proteinExistence type="inferred from homology"/>
<comment type="catalytic activity">
    <reaction evidence="7">
        <text>L-glutamine + H2O = L-glutamate + NH4(+)</text>
        <dbReference type="Rhea" id="RHEA:15889"/>
        <dbReference type="ChEBI" id="CHEBI:15377"/>
        <dbReference type="ChEBI" id="CHEBI:28938"/>
        <dbReference type="ChEBI" id="CHEBI:29985"/>
        <dbReference type="ChEBI" id="CHEBI:58359"/>
        <dbReference type="EC" id="3.5.1.2"/>
    </reaction>
</comment>
<evidence type="ECO:0000256" key="2">
    <source>
        <dbReference type="ARBA" id="ARBA00011881"/>
    </source>
</evidence>
<dbReference type="SUPFAM" id="SSF56601">
    <property type="entry name" value="beta-lactamase/transpeptidase-like"/>
    <property type="match status" value="1"/>
</dbReference>
<evidence type="ECO:0000256" key="9">
    <source>
        <dbReference type="SAM" id="MobiDB-lite"/>
    </source>
</evidence>
<evidence type="ECO:0000313" key="11">
    <source>
        <dbReference type="Proteomes" id="UP000887574"/>
    </source>
</evidence>
<evidence type="ECO:0000256" key="4">
    <source>
        <dbReference type="ARBA" id="ARBA00022737"/>
    </source>
</evidence>
<dbReference type="GO" id="GO:0006537">
    <property type="term" value="P:glutamate biosynthetic process"/>
    <property type="evidence" value="ECO:0007669"/>
    <property type="project" value="TreeGrafter"/>
</dbReference>
<dbReference type="GO" id="GO:0004359">
    <property type="term" value="F:glutaminase activity"/>
    <property type="evidence" value="ECO:0007669"/>
    <property type="project" value="UniProtKB-EC"/>
</dbReference>
<comment type="similarity">
    <text evidence="1">Belongs to the glutaminase family.</text>
</comment>
<evidence type="ECO:0000259" key="10">
    <source>
        <dbReference type="Pfam" id="PF17959"/>
    </source>
</evidence>
<dbReference type="InterPro" id="IPR002110">
    <property type="entry name" value="Ankyrin_rpt"/>
</dbReference>
<feature type="compositionally biased region" description="Polar residues" evidence="9">
    <location>
        <begin position="670"/>
        <end position="687"/>
    </location>
</feature>
<evidence type="ECO:0000313" key="12">
    <source>
        <dbReference type="WBParaSite" id="jg4748.1"/>
    </source>
</evidence>
<dbReference type="Gene3D" id="1.25.40.20">
    <property type="entry name" value="Ankyrin repeat-containing domain"/>
    <property type="match status" value="1"/>
</dbReference>
<dbReference type="PANTHER" id="PTHR12544">
    <property type="entry name" value="GLUTAMINASE"/>
    <property type="match status" value="1"/>
</dbReference>
<accession>A0A915EB05</accession>
<dbReference type="Gene3D" id="1.10.238.210">
    <property type="match status" value="1"/>
</dbReference>
<dbReference type="Proteomes" id="UP000887574">
    <property type="component" value="Unplaced"/>
</dbReference>
<sequence length="781" mass="86251">MVIGMPLVVSNSPNAALSRKISHATLQQYSPLLEERKGSIQKALLKTKEGLANPFACDELSAEELIYNLFKIPNKSEASIGKLLMVLKNYGLLETDPRLQPMMHKIREIEQEKEDRVHESKDPRHWKMNKEDFKKCIGESLSLISQTLQNDLIVPSWGQFTQIIKEIYSHCKAITVGKVADYIPQLARFSPDQFGVSICTVDGQRISFGDAKTPFACKEPSGRLFNEICLDSNHKPHNPMVNSGAIIVTSLIQHKSNMADRFDYVLTQYRKISGGEYVGFNNAVFLSERSTADRNFALAYYMKENNCFPEDTSSLTEALDFYFQLCSLEVTCESASVMAATLANGGVCPITGERCIGSRPCRDVLSLMNSCGMYDYSGQFAFHVGLPAKSGVSGLLIVVVPNVLGLALWSPPLDKLGNSCRGVAFCKELVSRFNFHNYDSLAHNESRKFDPRRRVGDREKDQVVSLLFAAKAGDLNTVRRMYMQGFDLEMADYDKRTALHLAASEGHYDVASFLINTAKVKMDRAPLQDAKAQNHHSVVNLLEKATVSQLSVAENYEEESAAREYSNEVVQKPVLFSQHSVPSSLYSRPYTLLNNGSTAAKRAIAIKKSMSVASVLSYASSIPSSSSSDEEGIIVKSLSPKLHPIEPVKEDEGDKTLSDDSAYNSPAVRQFSSTSSNPMISPVTATAPSPLISPVRHARNGSNSNVGRQRVVPNDSHRQLNGLRNGVKREKMYLTGINRVQMNGGRAGLEVENGLNELDDVENDSDVASLTKENISIGQKD</sequence>
<dbReference type="InterPro" id="IPR012338">
    <property type="entry name" value="Beta-lactam/transpept-like"/>
</dbReference>
<feature type="region of interest" description="Disordered" evidence="9">
    <location>
        <begin position="669"/>
        <end position="690"/>
    </location>
</feature>
<keyword evidence="4" id="KW-0677">Repeat</keyword>
<evidence type="ECO:0000256" key="1">
    <source>
        <dbReference type="ARBA" id="ARBA00011076"/>
    </source>
</evidence>
<protein>
    <recommendedName>
        <fullName evidence="3">glutaminase</fullName>
        <ecNumber evidence="3">3.5.1.2</ecNumber>
    </recommendedName>
</protein>
<evidence type="ECO:0000256" key="6">
    <source>
        <dbReference type="ARBA" id="ARBA00023043"/>
    </source>
</evidence>
<dbReference type="Gene3D" id="3.40.710.10">
    <property type="entry name" value="DD-peptidase/beta-lactamase superfamily"/>
    <property type="match status" value="2"/>
</dbReference>
<evidence type="ECO:0000256" key="8">
    <source>
        <dbReference type="PROSITE-ProRule" id="PRU00023"/>
    </source>
</evidence>
<comment type="subunit">
    <text evidence="2">Homotetramer.</text>
</comment>
<evidence type="ECO:0000256" key="3">
    <source>
        <dbReference type="ARBA" id="ARBA00012918"/>
    </source>
</evidence>
<dbReference type="Pfam" id="PF04960">
    <property type="entry name" value="Glutaminase"/>
    <property type="match status" value="2"/>
</dbReference>
<feature type="domain" description="Glutaminase EF-hand" evidence="10">
    <location>
        <begin position="63"/>
        <end position="155"/>
    </location>
</feature>
<dbReference type="SMART" id="SM00248">
    <property type="entry name" value="ANK"/>
    <property type="match status" value="2"/>
</dbReference>
<dbReference type="AlphaFoldDB" id="A0A915EB05"/>
<reference evidence="12" key="1">
    <citation type="submission" date="2022-11" db="UniProtKB">
        <authorList>
            <consortium name="WormBaseParasite"/>
        </authorList>
    </citation>
    <scope>IDENTIFICATION</scope>
</reference>
<dbReference type="PROSITE" id="PS50088">
    <property type="entry name" value="ANK_REPEAT"/>
    <property type="match status" value="1"/>
</dbReference>
<dbReference type="InterPro" id="IPR015868">
    <property type="entry name" value="Glutaminase"/>
</dbReference>
<feature type="repeat" description="ANK" evidence="8">
    <location>
        <begin position="494"/>
        <end position="516"/>
    </location>
</feature>
<dbReference type="Pfam" id="PF12796">
    <property type="entry name" value="Ank_2"/>
    <property type="match status" value="1"/>
</dbReference>
<dbReference type="PROSITE" id="PS50297">
    <property type="entry name" value="ANK_REP_REGION"/>
    <property type="match status" value="1"/>
</dbReference>
<dbReference type="InterPro" id="IPR036770">
    <property type="entry name" value="Ankyrin_rpt-contain_sf"/>
</dbReference>
<dbReference type="PANTHER" id="PTHR12544:SF29">
    <property type="entry name" value="GLUTAMINASE"/>
    <property type="match status" value="1"/>
</dbReference>
<evidence type="ECO:0000256" key="7">
    <source>
        <dbReference type="ARBA" id="ARBA00049534"/>
    </source>
</evidence>
<keyword evidence="6 8" id="KW-0040">ANK repeat</keyword>
<dbReference type="GO" id="GO:0006543">
    <property type="term" value="P:L-glutamine catabolic process"/>
    <property type="evidence" value="ECO:0007669"/>
    <property type="project" value="TreeGrafter"/>
</dbReference>
<dbReference type="WBParaSite" id="jg4748.1">
    <property type="protein sequence ID" value="jg4748.1"/>
    <property type="gene ID" value="jg4748"/>
</dbReference>
<dbReference type="InterPro" id="IPR041541">
    <property type="entry name" value="Glutaminase_EF-hand"/>
</dbReference>
<keyword evidence="11" id="KW-1185">Reference proteome</keyword>
<name>A0A915EB05_9BILA</name>
<dbReference type="SUPFAM" id="SSF48403">
    <property type="entry name" value="Ankyrin repeat"/>
    <property type="match status" value="1"/>
</dbReference>
<organism evidence="11 12">
    <name type="scientific">Ditylenchus dipsaci</name>
    <dbReference type="NCBI Taxonomy" id="166011"/>
    <lineage>
        <taxon>Eukaryota</taxon>
        <taxon>Metazoa</taxon>
        <taxon>Ecdysozoa</taxon>
        <taxon>Nematoda</taxon>
        <taxon>Chromadorea</taxon>
        <taxon>Rhabditida</taxon>
        <taxon>Tylenchina</taxon>
        <taxon>Tylenchomorpha</taxon>
        <taxon>Sphaerularioidea</taxon>
        <taxon>Anguinidae</taxon>
        <taxon>Anguininae</taxon>
        <taxon>Ditylenchus</taxon>
    </lineage>
</organism>
<keyword evidence="5" id="KW-0378">Hydrolase</keyword>
<dbReference type="Pfam" id="PF17959">
    <property type="entry name" value="EF-hand_14"/>
    <property type="match status" value="1"/>
</dbReference>